<feature type="non-terminal residue" evidence="2">
    <location>
        <position position="1"/>
    </location>
</feature>
<evidence type="ECO:0000313" key="3">
    <source>
        <dbReference type="Proteomes" id="UP000707731"/>
    </source>
</evidence>
<accession>A0ABS0DIX6</accession>
<protein>
    <submittedName>
        <fullName evidence="2">ABC transporter ATP-binding protein</fullName>
    </submittedName>
</protein>
<name>A0ABS0DIX6_9NOCA</name>
<proteinExistence type="predicted"/>
<keyword evidence="2" id="KW-0547">Nucleotide-binding</keyword>
<evidence type="ECO:0000313" key="2">
    <source>
        <dbReference type="EMBL" id="MBF6358417.1"/>
    </source>
</evidence>
<reference evidence="2 3" key="1">
    <citation type="submission" date="2020-10" db="EMBL/GenBank/DDBJ databases">
        <title>Identification of Nocardia species via Next-generation sequencing and recognition of intraspecies genetic diversity.</title>
        <authorList>
            <person name="Li P."/>
            <person name="Li P."/>
            <person name="Lu B."/>
        </authorList>
    </citation>
    <scope>NUCLEOTIDE SEQUENCE [LARGE SCALE GENOMIC DNA]</scope>
    <source>
        <strain evidence="2 3">BJ06-0143</strain>
    </source>
</reference>
<dbReference type="GO" id="GO:0005524">
    <property type="term" value="F:ATP binding"/>
    <property type="evidence" value="ECO:0007669"/>
    <property type="project" value="UniProtKB-KW"/>
</dbReference>
<comment type="caution">
    <text evidence="2">The sequence shown here is derived from an EMBL/GenBank/DDBJ whole genome shotgun (WGS) entry which is preliminary data.</text>
</comment>
<keyword evidence="2" id="KW-0067">ATP-binding</keyword>
<organism evidence="2 3">
    <name type="scientific">Nocardia higoensis</name>
    <dbReference type="NCBI Taxonomy" id="228599"/>
    <lineage>
        <taxon>Bacteria</taxon>
        <taxon>Bacillati</taxon>
        <taxon>Actinomycetota</taxon>
        <taxon>Actinomycetes</taxon>
        <taxon>Mycobacteriales</taxon>
        <taxon>Nocardiaceae</taxon>
        <taxon>Nocardia</taxon>
    </lineage>
</organism>
<feature type="region of interest" description="Disordered" evidence="1">
    <location>
        <begin position="52"/>
        <end position="75"/>
    </location>
</feature>
<dbReference type="Proteomes" id="UP000707731">
    <property type="component" value="Unassembled WGS sequence"/>
</dbReference>
<gene>
    <name evidence="2" type="ORF">IU449_28380</name>
</gene>
<sequence>AGHHHGGAEEVEGIIPQMRATPGMPVRQAVGRRQARVREIMHTLPPAAQAAIRESLDSSDDTQILPAYSAAQLRR</sequence>
<keyword evidence="3" id="KW-1185">Reference proteome</keyword>
<dbReference type="EMBL" id="JADLQN010000015">
    <property type="protein sequence ID" value="MBF6358417.1"/>
    <property type="molecule type" value="Genomic_DNA"/>
</dbReference>
<evidence type="ECO:0000256" key="1">
    <source>
        <dbReference type="SAM" id="MobiDB-lite"/>
    </source>
</evidence>